<dbReference type="Proteomes" id="UP001243364">
    <property type="component" value="Unassembled WGS sequence"/>
</dbReference>
<accession>A0ABU0PTT9</accession>
<sequence>MAGQRRTVEGEVDRIRGDDLLIDAVTGDIPACTGLITKPWVVAAGVEVLNQPFYAKNDIATAGAAARRPGYPG</sequence>
<reference evidence="1 2" key="1">
    <citation type="submission" date="2023-07" db="EMBL/GenBank/DDBJ databases">
        <title>Comparative genomics of wheat-associated soil bacteria to identify genetic determinants of phenazine resistance.</title>
        <authorList>
            <person name="Mouncey N."/>
        </authorList>
    </citation>
    <scope>NUCLEOTIDE SEQUENCE [LARGE SCALE GENOMIC DNA]</scope>
    <source>
        <strain evidence="1 2">W4I19-2</strain>
    </source>
</reference>
<dbReference type="RefSeq" id="WP_307040020.1">
    <property type="nucleotide sequence ID" value="NZ_JAUSYA010000001.1"/>
</dbReference>
<gene>
    <name evidence="1" type="ORF">QFZ56_000775</name>
</gene>
<protein>
    <submittedName>
        <fullName evidence="1">Uncharacterized protein</fullName>
    </submittedName>
</protein>
<evidence type="ECO:0000313" key="2">
    <source>
        <dbReference type="Proteomes" id="UP001243364"/>
    </source>
</evidence>
<proteinExistence type="predicted"/>
<organism evidence="1 2">
    <name type="scientific">Streptomyces achromogenes</name>
    <dbReference type="NCBI Taxonomy" id="67255"/>
    <lineage>
        <taxon>Bacteria</taxon>
        <taxon>Bacillati</taxon>
        <taxon>Actinomycetota</taxon>
        <taxon>Actinomycetes</taxon>
        <taxon>Kitasatosporales</taxon>
        <taxon>Streptomycetaceae</taxon>
        <taxon>Streptomyces</taxon>
    </lineage>
</organism>
<comment type="caution">
    <text evidence="1">The sequence shown here is derived from an EMBL/GenBank/DDBJ whole genome shotgun (WGS) entry which is preliminary data.</text>
</comment>
<name>A0ABU0PTT9_STRAH</name>
<keyword evidence="2" id="KW-1185">Reference proteome</keyword>
<dbReference type="EMBL" id="JAUSYA010000001">
    <property type="protein sequence ID" value="MDQ0681812.1"/>
    <property type="molecule type" value="Genomic_DNA"/>
</dbReference>
<evidence type="ECO:0000313" key="1">
    <source>
        <dbReference type="EMBL" id="MDQ0681812.1"/>
    </source>
</evidence>